<keyword evidence="1" id="KW-0732">Signal</keyword>
<feature type="signal peptide" evidence="1">
    <location>
        <begin position="1"/>
        <end position="17"/>
    </location>
</feature>
<dbReference type="AlphaFoldDB" id="G7E186"/>
<keyword evidence="3" id="KW-1185">Reference proteome</keyword>
<organism evidence="2 3">
    <name type="scientific">Mixia osmundae (strain CBS 9802 / IAM 14324 / JCM 22182 / KY 12970)</name>
    <dbReference type="NCBI Taxonomy" id="764103"/>
    <lineage>
        <taxon>Eukaryota</taxon>
        <taxon>Fungi</taxon>
        <taxon>Dikarya</taxon>
        <taxon>Basidiomycota</taxon>
        <taxon>Pucciniomycotina</taxon>
        <taxon>Mixiomycetes</taxon>
        <taxon>Mixiales</taxon>
        <taxon>Mixiaceae</taxon>
        <taxon>Mixia</taxon>
    </lineage>
</organism>
<proteinExistence type="predicted"/>
<reference evidence="2 3" key="2">
    <citation type="journal article" date="2012" name="Open Biol.">
        <title>Characteristics of nucleosomes and linker DNA regions on the genome of the basidiomycete Mixia osmundae revealed by mono- and dinucleosome mapping.</title>
        <authorList>
            <person name="Nishida H."/>
            <person name="Kondo S."/>
            <person name="Matsumoto T."/>
            <person name="Suzuki Y."/>
            <person name="Yoshikawa H."/>
            <person name="Taylor T.D."/>
            <person name="Sugiyama J."/>
        </authorList>
    </citation>
    <scope>NUCLEOTIDE SEQUENCE [LARGE SCALE GENOMIC DNA]</scope>
    <source>
        <strain evidence="3">CBS 9802 / IAM 14324 / JCM 22182 / KY 12970</strain>
    </source>
</reference>
<sequence>MIVPTALIFSLASLISAARIDTKPIEARDANRLVRRHTGPYTWCGIQIAYNTDVTLALQWPLRWDKDKHSYEIINEGAVTWSHYDPPGLKNGHIVNANLEIAGELETKNTFDIYLQLVVAPDGDIQGVGLVRASYNGVRSPQLHPGYGFQCSDDPTQTNKVTIPSY</sequence>
<evidence type="ECO:0000256" key="1">
    <source>
        <dbReference type="SAM" id="SignalP"/>
    </source>
</evidence>
<evidence type="ECO:0000313" key="2">
    <source>
        <dbReference type="EMBL" id="GAA96596.1"/>
    </source>
</evidence>
<feature type="chain" id="PRO_5009955647" evidence="1">
    <location>
        <begin position="18"/>
        <end position="166"/>
    </location>
</feature>
<dbReference type="RefSeq" id="XP_014567171.1">
    <property type="nucleotide sequence ID" value="XM_014711685.1"/>
</dbReference>
<gene>
    <name evidence="2" type="primary">Mo03266</name>
    <name evidence="2" type="ORF">E5Q_03266</name>
</gene>
<evidence type="ECO:0000313" key="3">
    <source>
        <dbReference type="Proteomes" id="UP000009131"/>
    </source>
</evidence>
<dbReference type="Proteomes" id="UP000009131">
    <property type="component" value="Unassembled WGS sequence"/>
</dbReference>
<dbReference type="HOGENOM" id="CLU_100677_0_0_1"/>
<dbReference type="InParanoid" id="G7E186"/>
<accession>G7E186</accession>
<protein>
    <submittedName>
        <fullName evidence="2">Uncharacterized protein</fullName>
    </submittedName>
</protein>
<comment type="caution">
    <text evidence="2">The sequence shown here is derived from an EMBL/GenBank/DDBJ whole genome shotgun (WGS) entry which is preliminary data.</text>
</comment>
<dbReference type="EMBL" id="BABT02000102">
    <property type="protein sequence ID" value="GAA96596.1"/>
    <property type="molecule type" value="Genomic_DNA"/>
</dbReference>
<name>G7E186_MIXOS</name>
<reference evidence="2 3" key="1">
    <citation type="journal article" date="2011" name="J. Gen. Appl. Microbiol.">
        <title>Draft genome sequencing of the enigmatic basidiomycete Mixia osmundae.</title>
        <authorList>
            <person name="Nishida H."/>
            <person name="Nagatsuka Y."/>
            <person name="Sugiyama J."/>
        </authorList>
    </citation>
    <scope>NUCLEOTIDE SEQUENCE [LARGE SCALE GENOMIC DNA]</scope>
    <source>
        <strain evidence="3">CBS 9802 / IAM 14324 / JCM 22182 / KY 12970</strain>
    </source>
</reference>